<dbReference type="Gene3D" id="3.40.50.620">
    <property type="entry name" value="HUPs"/>
    <property type="match status" value="1"/>
</dbReference>
<evidence type="ECO:0000313" key="2">
    <source>
        <dbReference type="EMBL" id="HGE66720.1"/>
    </source>
</evidence>
<dbReference type="AlphaFoldDB" id="A0A7C3YG17"/>
<dbReference type="InterPro" id="IPR014729">
    <property type="entry name" value="Rossmann-like_a/b/a_fold"/>
</dbReference>
<feature type="domain" description="Diphthamide synthase" evidence="1">
    <location>
        <begin position="1"/>
        <end position="205"/>
    </location>
</feature>
<dbReference type="InterPro" id="IPR030662">
    <property type="entry name" value="DPH6/MJ0570"/>
</dbReference>
<comment type="caution">
    <text evidence="2">The sequence shown here is derived from an EMBL/GenBank/DDBJ whole genome shotgun (WGS) entry which is preliminary data.</text>
</comment>
<sequence>MRLAAFISGGKDSILAMHKAAEDNEISCLISVVSENIDSFMFHTVNIHLTDAIAVAMGKPLYKVFVSGEEEKEVEELKKQLSILKVDGIVIGGIRSKYQRKRFKKIADDLSIELITPLWHVDERKILEEVKEKFEAVIVKVSAYGMDESFLGKKINDEVIGKLVELNEKYGINLAGEGGEFETLVVDAPLYRRKIVIKDYDIIREPLSATMIVKSFYLAPK</sequence>
<name>A0A7C3YG17_9EURY</name>
<dbReference type="InterPro" id="IPR005237">
    <property type="entry name" value="MJ0570"/>
</dbReference>
<accession>A0A7C3YG17</accession>
<dbReference type="SUPFAM" id="SSF52402">
    <property type="entry name" value="Adenine nucleotide alpha hydrolases-like"/>
    <property type="match status" value="1"/>
</dbReference>
<protein>
    <submittedName>
        <fullName evidence="2">TIGR00289 family protein</fullName>
    </submittedName>
</protein>
<dbReference type="PANTHER" id="PTHR12196">
    <property type="entry name" value="DOMAIN OF UNKNOWN FUNCTION 71 DUF71 -CONTAINING PROTEIN"/>
    <property type="match status" value="1"/>
</dbReference>
<reference evidence="2" key="1">
    <citation type="journal article" date="2020" name="mSystems">
        <title>Genome- and Community-Level Interaction Insights into Carbon Utilization and Element Cycling Functions of Hydrothermarchaeota in Hydrothermal Sediment.</title>
        <authorList>
            <person name="Zhou Z."/>
            <person name="Liu Y."/>
            <person name="Xu W."/>
            <person name="Pan J."/>
            <person name="Luo Z.H."/>
            <person name="Li M."/>
        </authorList>
    </citation>
    <scope>NUCLEOTIDE SEQUENCE [LARGE SCALE GENOMIC DNA]</scope>
    <source>
        <strain evidence="2">SpSt-97</strain>
    </source>
</reference>
<dbReference type="NCBIfam" id="TIGR03679">
    <property type="entry name" value="arCOG00187"/>
    <property type="match status" value="1"/>
</dbReference>
<dbReference type="PANTHER" id="PTHR12196:SF2">
    <property type="entry name" value="DIPHTHINE--AMMONIA LIGASE"/>
    <property type="match status" value="1"/>
</dbReference>
<evidence type="ECO:0000259" key="1">
    <source>
        <dbReference type="Pfam" id="PF01902"/>
    </source>
</evidence>
<dbReference type="GO" id="GO:0017178">
    <property type="term" value="F:diphthine-ammonia ligase activity"/>
    <property type="evidence" value="ECO:0007669"/>
    <property type="project" value="TreeGrafter"/>
</dbReference>
<dbReference type="EMBL" id="DTPI01000032">
    <property type="protein sequence ID" value="HGE66720.1"/>
    <property type="molecule type" value="Genomic_DNA"/>
</dbReference>
<dbReference type="NCBIfam" id="TIGR00289">
    <property type="entry name" value="TIGR00289 family protein"/>
    <property type="match status" value="1"/>
</dbReference>
<dbReference type="InterPro" id="IPR022427">
    <property type="entry name" value="MJ0570_ATP-bd"/>
</dbReference>
<dbReference type="InterPro" id="IPR002761">
    <property type="entry name" value="Diphthami_syn_dom"/>
</dbReference>
<dbReference type="Gene3D" id="3.90.1490.10">
    <property type="entry name" value="putative n-type atp pyrophosphatase, domain 2"/>
    <property type="match status" value="1"/>
</dbReference>
<dbReference type="CDD" id="cd01994">
    <property type="entry name" value="AANH_PF0828-like"/>
    <property type="match status" value="1"/>
</dbReference>
<organism evidence="2">
    <name type="scientific">Geoglobus ahangari</name>
    <dbReference type="NCBI Taxonomy" id="113653"/>
    <lineage>
        <taxon>Archaea</taxon>
        <taxon>Methanobacteriati</taxon>
        <taxon>Methanobacteriota</taxon>
        <taxon>Archaeoglobi</taxon>
        <taxon>Archaeoglobales</taxon>
        <taxon>Archaeoglobaceae</taxon>
        <taxon>Geoglobus</taxon>
    </lineage>
</organism>
<dbReference type="GO" id="GO:0017183">
    <property type="term" value="P:protein histidyl modification to diphthamide"/>
    <property type="evidence" value="ECO:0007669"/>
    <property type="project" value="TreeGrafter"/>
</dbReference>
<proteinExistence type="predicted"/>
<gene>
    <name evidence="2" type="ORF">ENX77_06370</name>
</gene>
<dbReference type="Pfam" id="PF01902">
    <property type="entry name" value="Diphthami_syn_2"/>
    <property type="match status" value="1"/>
</dbReference>
<dbReference type="NCBIfam" id="TIGR00290">
    <property type="entry name" value="MJ0570_dom"/>
    <property type="match status" value="1"/>
</dbReference>
<dbReference type="PIRSF" id="PIRSF039123">
    <property type="entry name" value="Diphthamide_synthase"/>
    <property type="match status" value="1"/>
</dbReference>